<dbReference type="InterPro" id="IPR000515">
    <property type="entry name" value="MetI-like"/>
</dbReference>
<dbReference type="PANTHER" id="PTHR30151:SF20">
    <property type="entry name" value="ABC TRANSPORTER PERMEASE PROTEIN HI_0355-RELATED"/>
    <property type="match status" value="1"/>
</dbReference>
<keyword evidence="5 7" id="KW-1133">Transmembrane helix</keyword>
<organism evidence="9 10">
    <name type="scientific">Acidisoma cellulosilyticum</name>
    <dbReference type="NCBI Taxonomy" id="2802395"/>
    <lineage>
        <taxon>Bacteria</taxon>
        <taxon>Pseudomonadati</taxon>
        <taxon>Pseudomonadota</taxon>
        <taxon>Alphaproteobacteria</taxon>
        <taxon>Acetobacterales</taxon>
        <taxon>Acidocellaceae</taxon>
        <taxon>Acidisoma</taxon>
    </lineage>
</organism>
<dbReference type="AlphaFoldDB" id="A0A963Z530"/>
<sequence>MSDRSGPSLTFNSADPRASIHQATMQDRRTAAILARRRRRMQILLCQILCFVVLIGLWQWQTATGHVSAFLYGSPSGIFAALIATIRDGSVWTDLTATALETLAGFALGNIIGTTLGLSLWYSRFISQVLQPFILALGSIPIIALAPITIIWFGTGFASKVAMSTLSVVVVSIIIAYKGAMGVDPDQINLMLSLRASRQKIFRLIVIPASMTDIFAGLKLTVGFALVGAIVGEFMSSTNGLGHEIFKAGSLYAISAVFAELVVTVILALVLSSIVTRVERWLLPWRHDLS</sequence>
<comment type="similarity">
    <text evidence="7">Belongs to the binding-protein-dependent transport system permease family.</text>
</comment>
<evidence type="ECO:0000256" key="7">
    <source>
        <dbReference type="RuleBase" id="RU363032"/>
    </source>
</evidence>
<feature type="transmembrane region" description="Helical" evidence="7">
    <location>
        <begin position="134"/>
        <end position="155"/>
    </location>
</feature>
<reference evidence="9 10" key="1">
    <citation type="journal article" date="2021" name="Microorganisms">
        <title>Acidisoma silvae sp. nov. and Acidisomacellulosilytica sp. nov., Two Acidophilic Bacteria Isolated from Decaying Wood, Hydrolyzing Cellulose and Producing Poly-3-hydroxybutyrate.</title>
        <authorList>
            <person name="Mieszkin S."/>
            <person name="Pouder E."/>
            <person name="Uroz S."/>
            <person name="Simon-Colin C."/>
            <person name="Alain K."/>
        </authorList>
    </citation>
    <scope>NUCLEOTIDE SEQUENCE [LARGE SCALE GENOMIC DNA]</scope>
    <source>
        <strain evidence="9 10">HW T5.17</strain>
    </source>
</reference>
<evidence type="ECO:0000313" key="10">
    <source>
        <dbReference type="Proteomes" id="UP000721844"/>
    </source>
</evidence>
<dbReference type="InterPro" id="IPR035906">
    <property type="entry name" value="MetI-like_sf"/>
</dbReference>
<name>A0A963Z530_9PROT</name>
<keyword evidence="3" id="KW-1003">Cell membrane</keyword>
<dbReference type="PANTHER" id="PTHR30151">
    <property type="entry name" value="ALKANE SULFONATE ABC TRANSPORTER-RELATED, MEMBRANE SUBUNIT"/>
    <property type="match status" value="1"/>
</dbReference>
<keyword evidence="10" id="KW-1185">Reference proteome</keyword>
<dbReference type="SUPFAM" id="SSF161098">
    <property type="entry name" value="MetI-like"/>
    <property type="match status" value="1"/>
</dbReference>
<dbReference type="RefSeq" id="WP_227309284.1">
    <property type="nucleotide sequence ID" value="NZ_JAESVA010000008.1"/>
</dbReference>
<comment type="subcellular location">
    <subcellularLocation>
        <location evidence="1 7">Cell membrane</location>
        <topology evidence="1 7">Multi-pass membrane protein</topology>
    </subcellularLocation>
</comment>
<feature type="transmembrane region" description="Helical" evidence="7">
    <location>
        <begin position="43"/>
        <end position="60"/>
    </location>
</feature>
<dbReference type="GO" id="GO:0055085">
    <property type="term" value="P:transmembrane transport"/>
    <property type="evidence" value="ECO:0007669"/>
    <property type="project" value="InterPro"/>
</dbReference>
<dbReference type="Gene3D" id="1.10.3720.10">
    <property type="entry name" value="MetI-like"/>
    <property type="match status" value="1"/>
</dbReference>
<evidence type="ECO:0000256" key="1">
    <source>
        <dbReference type="ARBA" id="ARBA00004651"/>
    </source>
</evidence>
<feature type="transmembrane region" description="Helical" evidence="7">
    <location>
        <begin position="201"/>
        <end position="231"/>
    </location>
</feature>
<feature type="transmembrane region" description="Helical" evidence="7">
    <location>
        <begin position="103"/>
        <end position="122"/>
    </location>
</feature>
<keyword evidence="4 7" id="KW-0812">Transmembrane</keyword>
<keyword evidence="2 7" id="KW-0813">Transport</keyword>
<dbReference type="Pfam" id="PF00528">
    <property type="entry name" value="BPD_transp_1"/>
    <property type="match status" value="1"/>
</dbReference>
<comment type="caution">
    <text evidence="9">The sequence shown here is derived from an EMBL/GenBank/DDBJ whole genome shotgun (WGS) entry which is preliminary data.</text>
</comment>
<proteinExistence type="inferred from homology"/>
<evidence type="ECO:0000256" key="3">
    <source>
        <dbReference type="ARBA" id="ARBA00022475"/>
    </source>
</evidence>
<dbReference type="GO" id="GO:0005886">
    <property type="term" value="C:plasma membrane"/>
    <property type="evidence" value="ECO:0007669"/>
    <property type="project" value="UniProtKB-SubCell"/>
</dbReference>
<protein>
    <submittedName>
        <fullName evidence="9">ABC transporter permease</fullName>
    </submittedName>
</protein>
<feature type="domain" description="ABC transmembrane type-1" evidence="8">
    <location>
        <begin position="95"/>
        <end position="275"/>
    </location>
</feature>
<feature type="transmembrane region" description="Helical" evidence="7">
    <location>
        <begin position="161"/>
        <end position="180"/>
    </location>
</feature>
<evidence type="ECO:0000256" key="4">
    <source>
        <dbReference type="ARBA" id="ARBA00022692"/>
    </source>
</evidence>
<feature type="transmembrane region" description="Helical" evidence="7">
    <location>
        <begin position="251"/>
        <end position="276"/>
    </location>
</feature>
<dbReference type="CDD" id="cd06261">
    <property type="entry name" value="TM_PBP2"/>
    <property type="match status" value="1"/>
</dbReference>
<accession>A0A963Z530</accession>
<gene>
    <name evidence="9" type="ORF">ACELLULO517_20440</name>
</gene>
<evidence type="ECO:0000256" key="6">
    <source>
        <dbReference type="ARBA" id="ARBA00023136"/>
    </source>
</evidence>
<evidence type="ECO:0000256" key="5">
    <source>
        <dbReference type="ARBA" id="ARBA00022989"/>
    </source>
</evidence>
<evidence type="ECO:0000256" key="2">
    <source>
        <dbReference type="ARBA" id="ARBA00022448"/>
    </source>
</evidence>
<evidence type="ECO:0000259" key="8">
    <source>
        <dbReference type="PROSITE" id="PS50928"/>
    </source>
</evidence>
<dbReference type="EMBL" id="JAESVA010000008">
    <property type="protein sequence ID" value="MCB8882626.1"/>
    <property type="molecule type" value="Genomic_DNA"/>
</dbReference>
<dbReference type="Proteomes" id="UP000721844">
    <property type="component" value="Unassembled WGS sequence"/>
</dbReference>
<evidence type="ECO:0000313" key="9">
    <source>
        <dbReference type="EMBL" id="MCB8882626.1"/>
    </source>
</evidence>
<dbReference type="PROSITE" id="PS50928">
    <property type="entry name" value="ABC_TM1"/>
    <property type="match status" value="1"/>
</dbReference>
<keyword evidence="6 7" id="KW-0472">Membrane</keyword>